<proteinExistence type="predicted"/>
<accession>A0A444Y9Z6</accession>
<comment type="caution">
    <text evidence="1">The sequence shown here is derived from an EMBL/GenBank/DDBJ whole genome shotgun (WGS) entry which is preliminary data.</text>
</comment>
<dbReference type="EMBL" id="SDMP01000017">
    <property type="protein sequence ID" value="RYQ98782.1"/>
    <property type="molecule type" value="Genomic_DNA"/>
</dbReference>
<dbReference type="AlphaFoldDB" id="A0A444Y9Z6"/>
<keyword evidence="2" id="KW-1185">Reference proteome</keyword>
<gene>
    <name evidence="1" type="ORF">Ahy_B07g086573</name>
</gene>
<protein>
    <submittedName>
        <fullName evidence="1">Uncharacterized protein</fullName>
    </submittedName>
</protein>
<reference evidence="1 2" key="1">
    <citation type="submission" date="2019-01" db="EMBL/GenBank/DDBJ databases">
        <title>Sequencing of cultivated peanut Arachis hypogaea provides insights into genome evolution and oil improvement.</title>
        <authorList>
            <person name="Chen X."/>
        </authorList>
    </citation>
    <scope>NUCLEOTIDE SEQUENCE [LARGE SCALE GENOMIC DNA]</scope>
    <source>
        <strain evidence="2">cv. Fuhuasheng</strain>
        <tissue evidence="1">Leaves</tissue>
    </source>
</reference>
<evidence type="ECO:0000313" key="2">
    <source>
        <dbReference type="Proteomes" id="UP000289738"/>
    </source>
</evidence>
<evidence type="ECO:0000313" key="1">
    <source>
        <dbReference type="EMBL" id="RYQ98782.1"/>
    </source>
</evidence>
<sequence length="66" mass="7446">MNSLRQVGISILNIYKSFTAQAGGFNLVPFTKRDLHNEAKRQRLLQNGDVNAALRMLERPGGCRCR</sequence>
<name>A0A444Y9Z6_ARAHY</name>
<organism evidence="1 2">
    <name type="scientific">Arachis hypogaea</name>
    <name type="common">Peanut</name>
    <dbReference type="NCBI Taxonomy" id="3818"/>
    <lineage>
        <taxon>Eukaryota</taxon>
        <taxon>Viridiplantae</taxon>
        <taxon>Streptophyta</taxon>
        <taxon>Embryophyta</taxon>
        <taxon>Tracheophyta</taxon>
        <taxon>Spermatophyta</taxon>
        <taxon>Magnoliopsida</taxon>
        <taxon>eudicotyledons</taxon>
        <taxon>Gunneridae</taxon>
        <taxon>Pentapetalae</taxon>
        <taxon>rosids</taxon>
        <taxon>fabids</taxon>
        <taxon>Fabales</taxon>
        <taxon>Fabaceae</taxon>
        <taxon>Papilionoideae</taxon>
        <taxon>50 kb inversion clade</taxon>
        <taxon>dalbergioids sensu lato</taxon>
        <taxon>Dalbergieae</taxon>
        <taxon>Pterocarpus clade</taxon>
        <taxon>Arachis</taxon>
    </lineage>
</organism>
<dbReference type="Proteomes" id="UP000289738">
    <property type="component" value="Chromosome B07"/>
</dbReference>